<evidence type="ECO:0008006" key="5">
    <source>
        <dbReference type="Google" id="ProtNLM"/>
    </source>
</evidence>
<dbReference type="EMBL" id="MHKI01000005">
    <property type="protein sequence ID" value="OGY88056.1"/>
    <property type="molecule type" value="Genomic_DNA"/>
</dbReference>
<dbReference type="Proteomes" id="UP000176420">
    <property type="component" value="Unassembled WGS sequence"/>
</dbReference>
<dbReference type="Pfam" id="PF02272">
    <property type="entry name" value="DHHA1"/>
    <property type="match status" value="1"/>
</dbReference>
<protein>
    <recommendedName>
        <fullName evidence="5">DDH domain-containing protein</fullName>
    </recommendedName>
</protein>
<evidence type="ECO:0000313" key="4">
    <source>
        <dbReference type="Proteomes" id="UP000176420"/>
    </source>
</evidence>
<evidence type="ECO:0000259" key="2">
    <source>
        <dbReference type="Pfam" id="PF02272"/>
    </source>
</evidence>
<accession>A0A1G2BHA9</accession>
<dbReference type="PANTHER" id="PTHR47618:SF1">
    <property type="entry name" value="BIFUNCTIONAL OLIGORIBONUCLEASE AND PAP PHOSPHATASE NRNA"/>
    <property type="match status" value="1"/>
</dbReference>
<dbReference type="AlphaFoldDB" id="A0A1G2BHA9"/>
<dbReference type="SUPFAM" id="SSF64182">
    <property type="entry name" value="DHH phosphoesterases"/>
    <property type="match status" value="1"/>
</dbReference>
<reference evidence="3 4" key="1">
    <citation type="journal article" date="2016" name="Nat. Commun.">
        <title>Thousands of microbial genomes shed light on interconnected biogeochemical processes in an aquifer system.</title>
        <authorList>
            <person name="Anantharaman K."/>
            <person name="Brown C.T."/>
            <person name="Hug L.A."/>
            <person name="Sharon I."/>
            <person name="Castelle C.J."/>
            <person name="Probst A.J."/>
            <person name="Thomas B.C."/>
            <person name="Singh A."/>
            <person name="Wilkins M.J."/>
            <person name="Karaoz U."/>
            <person name="Brodie E.L."/>
            <person name="Williams K.H."/>
            <person name="Hubbard S.S."/>
            <person name="Banfield J.F."/>
        </authorList>
    </citation>
    <scope>NUCLEOTIDE SEQUENCE [LARGE SCALE GENOMIC DNA]</scope>
</reference>
<feature type="domain" description="DHHA1" evidence="2">
    <location>
        <begin position="251"/>
        <end position="316"/>
    </location>
</feature>
<dbReference type="GO" id="GO:0003676">
    <property type="term" value="F:nucleic acid binding"/>
    <property type="evidence" value="ECO:0007669"/>
    <property type="project" value="InterPro"/>
</dbReference>
<evidence type="ECO:0000313" key="3">
    <source>
        <dbReference type="EMBL" id="OGY88056.1"/>
    </source>
</evidence>
<dbReference type="Pfam" id="PF01368">
    <property type="entry name" value="DHH"/>
    <property type="match status" value="1"/>
</dbReference>
<dbReference type="PANTHER" id="PTHR47618">
    <property type="entry name" value="BIFUNCTIONAL OLIGORIBONUCLEASE AND PAP PHOSPHATASE NRNA"/>
    <property type="match status" value="1"/>
</dbReference>
<organism evidence="3 4">
    <name type="scientific">Candidatus Kerfeldbacteria bacterium RIFOXYB2_FULL_38_14</name>
    <dbReference type="NCBI Taxonomy" id="1798547"/>
    <lineage>
        <taxon>Bacteria</taxon>
        <taxon>Candidatus Kerfeldiibacteriota</taxon>
    </lineage>
</organism>
<dbReference type="Gene3D" id="3.10.310.30">
    <property type="match status" value="1"/>
</dbReference>
<dbReference type="InterPro" id="IPR051319">
    <property type="entry name" value="Oligoribo/pAp-PDE_c-di-AMP_PDE"/>
</dbReference>
<dbReference type="InterPro" id="IPR003156">
    <property type="entry name" value="DHHA1_dom"/>
</dbReference>
<evidence type="ECO:0000259" key="1">
    <source>
        <dbReference type="Pfam" id="PF01368"/>
    </source>
</evidence>
<sequence length="332" mass="36253">MKKQLPIIYQNILTEITASQHVMLVTHQNPDGDAVGSTLAMAHFLENMQKPYTCFCVDAPPKSLAFLPGVLNISNNPDHWLATRAKFDLLIALDAGDLKHAGITDYLVKLKHKFKIINIDHHVTNKNFGHHNLVDPTASSACEIVHEFLSAINALNKKIADCLLTGLITDTGGFTNLATNASAIGIASKLLLQGANLPKITTHTLQNRSVFSLRLWGRALERLQTSPSGMVVTVITQKDLTDCHATEEDVSGVANFLNSLDEQKDARAILVLTEQNNNKVKGSLRTTHPLMDVAKFATILGGGGHKKAAGFTLSAKLFEKNGKYYLQKLTNK</sequence>
<dbReference type="InterPro" id="IPR038763">
    <property type="entry name" value="DHH_sf"/>
</dbReference>
<name>A0A1G2BHA9_9BACT</name>
<feature type="domain" description="DDH" evidence="1">
    <location>
        <begin position="22"/>
        <end position="166"/>
    </location>
</feature>
<gene>
    <name evidence="3" type="ORF">A2319_02430</name>
</gene>
<dbReference type="Gene3D" id="3.90.1640.10">
    <property type="entry name" value="inorganic pyrophosphatase (n-terminal core)"/>
    <property type="match status" value="1"/>
</dbReference>
<comment type="caution">
    <text evidence="3">The sequence shown here is derived from an EMBL/GenBank/DDBJ whole genome shotgun (WGS) entry which is preliminary data.</text>
</comment>
<dbReference type="InterPro" id="IPR001667">
    <property type="entry name" value="DDH_dom"/>
</dbReference>
<proteinExistence type="predicted"/>